<name>A0A8S1DR87_9INSE</name>
<accession>A0A8S1DR87</accession>
<feature type="compositionally biased region" description="Basic and acidic residues" evidence="1">
    <location>
        <begin position="17"/>
        <end position="30"/>
    </location>
</feature>
<organism evidence="2 3">
    <name type="scientific">Cloeon dipterum</name>
    <dbReference type="NCBI Taxonomy" id="197152"/>
    <lineage>
        <taxon>Eukaryota</taxon>
        <taxon>Metazoa</taxon>
        <taxon>Ecdysozoa</taxon>
        <taxon>Arthropoda</taxon>
        <taxon>Hexapoda</taxon>
        <taxon>Insecta</taxon>
        <taxon>Pterygota</taxon>
        <taxon>Palaeoptera</taxon>
        <taxon>Ephemeroptera</taxon>
        <taxon>Pisciforma</taxon>
        <taxon>Baetidae</taxon>
        <taxon>Cloeon</taxon>
    </lineage>
</organism>
<evidence type="ECO:0000256" key="1">
    <source>
        <dbReference type="SAM" id="MobiDB-lite"/>
    </source>
</evidence>
<dbReference type="OrthoDB" id="7971605at2759"/>
<feature type="region of interest" description="Disordered" evidence="1">
    <location>
        <begin position="1"/>
        <end position="30"/>
    </location>
</feature>
<sequence>MPEPSCCSRPAEEAPGEPDRPRQADVRRDPPDLIELMLDDNKNGTLLEVFGIDPPCKNTHDTPPALESVLSICTRGGGGG</sequence>
<proteinExistence type="predicted"/>
<dbReference type="Proteomes" id="UP000494165">
    <property type="component" value="Unassembled WGS sequence"/>
</dbReference>
<keyword evidence="3" id="KW-1185">Reference proteome</keyword>
<reference evidence="2 3" key="1">
    <citation type="submission" date="2020-04" db="EMBL/GenBank/DDBJ databases">
        <authorList>
            <person name="Alioto T."/>
            <person name="Alioto T."/>
            <person name="Gomez Garrido J."/>
        </authorList>
    </citation>
    <scope>NUCLEOTIDE SEQUENCE [LARGE SCALE GENOMIC DNA]</scope>
</reference>
<comment type="caution">
    <text evidence="2">The sequence shown here is derived from an EMBL/GenBank/DDBJ whole genome shotgun (WGS) entry which is preliminary data.</text>
</comment>
<protein>
    <submittedName>
        <fullName evidence="2">Uncharacterized protein</fullName>
    </submittedName>
</protein>
<dbReference type="AlphaFoldDB" id="A0A8S1DR87"/>
<evidence type="ECO:0000313" key="2">
    <source>
        <dbReference type="EMBL" id="CAB3383367.1"/>
    </source>
</evidence>
<gene>
    <name evidence="2" type="ORF">CLODIP_2_CD01398</name>
</gene>
<dbReference type="EMBL" id="CADEPI010000306">
    <property type="protein sequence ID" value="CAB3383367.1"/>
    <property type="molecule type" value="Genomic_DNA"/>
</dbReference>
<evidence type="ECO:0000313" key="3">
    <source>
        <dbReference type="Proteomes" id="UP000494165"/>
    </source>
</evidence>